<dbReference type="InterPro" id="IPR014777">
    <property type="entry name" value="4pyrrole_Mease_sub1"/>
</dbReference>
<dbReference type="PANTHER" id="PTHR43182:SF1">
    <property type="entry name" value="COBALT-PRECORRIN-7 C(5)-METHYLTRANSFERASE"/>
    <property type="match status" value="1"/>
</dbReference>
<gene>
    <name evidence="7" type="primary">cbiE</name>
    <name evidence="7" type="ORF">ERS852385_00780</name>
</gene>
<dbReference type="Pfam" id="PF00590">
    <property type="entry name" value="TP_methylase"/>
    <property type="match status" value="1"/>
</dbReference>
<dbReference type="EC" id="2.1.1.-" evidence="7"/>
<protein>
    <submittedName>
        <fullName evidence="7">Probable cobalt-precorrin-6Y C(5)-methyltransferase</fullName>
        <ecNumber evidence="7">2.1.1.-</ecNumber>
    </submittedName>
</protein>
<comment type="pathway">
    <text evidence="1">Cofactor biosynthesis; adenosylcobalamin biosynthesis.</text>
</comment>
<dbReference type="InterPro" id="IPR012818">
    <property type="entry name" value="CbiE"/>
</dbReference>
<dbReference type="GO" id="GO:0032259">
    <property type="term" value="P:methylation"/>
    <property type="evidence" value="ECO:0007669"/>
    <property type="project" value="UniProtKB-KW"/>
</dbReference>
<dbReference type="InterPro" id="IPR000878">
    <property type="entry name" value="4pyrrol_Mease"/>
</dbReference>
<dbReference type="GO" id="GO:0009236">
    <property type="term" value="P:cobalamin biosynthetic process"/>
    <property type="evidence" value="ECO:0007669"/>
    <property type="project" value="UniProtKB-UniPathway"/>
</dbReference>
<evidence type="ECO:0000256" key="3">
    <source>
        <dbReference type="ARBA" id="ARBA00022603"/>
    </source>
</evidence>
<dbReference type="OrthoDB" id="9780707at2"/>
<evidence type="ECO:0000259" key="6">
    <source>
        <dbReference type="Pfam" id="PF00590"/>
    </source>
</evidence>
<evidence type="ECO:0000256" key="5">
    <source>
        <dbReference type="ARBA" id="ARBA00022691"/>
    </source>
</evidence>
<keyword evidence="5" id="KW-0949">S-adenosyl-L-methionine</keyword>
<feature type="domain" description="Tetrapyrrole methylase" evidence="6">
    <location>
        <begin position="4"/>
        <end position="195"/>
    </location>
</feature>
<keyword evidence="8" id="KW-1185">Reference proteome</keyword>
<name>A0A173XXL1_9FIRM</name>
<keyword evidence="3 7" id="KW-0489">Methyltransferase</keyword>
<keyword evidence="2" id="KW-0169">Cobalamin biosynthesis</keyword>
<dbReference type="CDD" id="cd11644">
    <property type="entry name" value="Precorrin-6Y-MT"/>
    <property type="match status" value="1"/>
</dbReference>
<dbReference type="InterPro" id="IPR050714">
    <property type="entry name" value="Cobalamin_biosynth_MTase"/>
</dbReference>
<evidence type="ECO:0000256" key="1">
    <source>
        <dbReference type="ARBA" id="ARBA00004953"/>
    </source>
</evidence>
<evidence type="ECO:0000313" key="7">
    <source>
        <dbReference type="EMBL" id="CUN56681.1"/>
    </source>
</evidence>
<keyword evidence="4 7" id="KW-0808">Transferase</keyword>
<reference evidence="7 8" key="1">
    <citation type="submission" date="2015-09" db="EMBL/GenBank/DDBJ databases">
        <authorList>
            <consortium name="Pathogen Informatics"/>
        </authorList>
    </citation>
    <scope>NUCLEOTIDE SEQUENCE [LARGE SCALE GENOMIC DNA]</scope>
    <source>
        <strain evidence="7 8">2789STDY5608828</strain>
    </source>
</reference>
<dbReference type="SUPFAM" id="SSF53790">
    <property type="entry name" value="Tetrapyrrole methylase"/>
    <property type="match status" value="1"/>
</dbReference>
<dbReference type="STRING" id="187979.ERS852385_00780"/>
<dbReference type="AlphaFoldDB" id="A0A173XXL1"/>
<evidence type="ECO:0000256" key="4">
    <source>
        <dbReference type="ARBA" id="ARBA00022679"/>
    </source>
</evidence>
<dbReference type="PANTHER" id="PTHR43182">
    <property type="entry name" value="COBALT-PRECORRIN-6B C(15)-METHYLTRANSFERASE (DECARBOXYLATING)"/>
    <property type="match status" value="1"/>
</dbReference>
<sequence>MNEIIVAGIGPGHPDYMLPAAERAIREAKVLVGGRRALAQFARPRGEGQLTMAVTGDIDSVMQFIREKLELSSVVVMVSGDPGYFSLLDALRRHFPPACLRVIPGLSAMQLAFARLALPWHEARLLSFHGRKPAAERLAYHPGSVLGMLTDRTFTSKTIPAVLLAHGWPPETRLFICARLSYEDEQIVATRLSEAQELPELGGVILIAVDETEKKEGDCK</sequence>
<accession>A0A173XXL1</accession>
<dbReference type="EMBL" id="CYYU01000003">
    <property type="protein sequence ID" value="CUN56681.1"/>
    <property type="molecule type" value="Genomic_DNA"/>
</dbReference>
<evidence type="ECO:0000313" key="8">
    <source>
        <dbReference type="Proteomes" id="UP000095546"/>
    </source>
</evidence>
<dbReference type="NCBIfam" id="TIGR02467">
    <property type="entry name" value="CbiE"/>
    <property type="match status" value="1"/>
</dbReference>
<dbReference type="RefSeq" id="WP_036377998.1">
    <property type="nucleotide sequence ID" value="NZ_CABIWZ010000003.1"/>
</dbReference>
<dbReference type="InterPro" id="IPR014776">
    <property type="entry name" value="4pyrrole_Mease_sub2"/>
</dbReference>
<dbReference type="UniPathway" id="UPA00148"/>
<dbReference type="InterPro" id="IPR035996">
    <property type="entry name" value="4pyrrol_Methylase_sf"/>
</dbReference>
<proteinExistence type="predicted"/>
<dbReference type="Proteomes" id="UP000095546">
    <property type="component" value="Unassembled WGS sequence"/>
</dbReference>
<dbReference type="Gene3D" id="3.30.950.10">
    <property type="entry name" value="Methyltransferase, Cobalt-precorrin-4 Transmethylase, Domain 2"/>
    <property type="match status" value="1"/>
</dbReference>
<dbReference type="Gene3D" id="3.40.1010.10">
    <property type="entry name" value="Cobalt-precorrin-4 Transmethylase, Domain 1"/>
    <property type="match status" value="1"/>
</dbReference>
<dbReference type="eggNOG" id="COG2241">
    <property type="taxonomic scope" value="Bacteria"/>
</dbReference>
<dbReference type="GO" id="GO:0008276">
    <property type="term" value="F:protein methyltransferase activity"/>
    <property type="evidence" value="ECO:0007669"/>
    <property type="project" value="InterPro"/>
</dbReference>
<evidence type="ECO:0000256" key="2">
    <source>
        <dbReference type="ARBA" id="ARBA00022573"/>
    </source>
</evidence>
<organism evidence="7 8">
    <name type="scientific">Mitsuokella jalaludinii</name>
    <dbReference type="NCBI Taxonomy" id="187979"/>
    <lineage>
        <taxon>Bacteria</taxon>
        <taxon>Bacillati</taxon>
        <taxon>Bacillota</taxon>
        <taxon>Negativicutes</taxon>
        <taxon>Selenomonadales</taxon>
        <taxon>Selenomonadaceae</taxon>
        <taxon>Mitsuokella</taxon>
    </lineage>
</organism>